<protein>
    <recommendedName>
        <fullName evidence="6">DUF202 domain-containing protein</fullName>
    </recommendedName>
</protein>
<proteinExistence type="predicted"/>
<keyword evidence="3 5" id="KW-1133">Transmembrane helix</keyword>
<feature type="transmembrane region" description="Helical" evidence="5">
    <location>
        <begin position="17"/>
        <end position="37"/>
    </location>
</feature>
<feature type="domain" description="DUF202" evidence="6">
    <location>
        <begin position="6"/>
        <end position="71"/>
    </location>
</feature>
<evidence type="ECO:0000313" key="8">
    <source>
        <dbReference type="Proteomes" id="UP001500979"/>
    </source>
</evidence>
<comment type="caution">
    <text evidence="7">The sequence shown here is derived from an EMBL/GenBank/DDBJ whole genome shotgun (WGS) entry which is preliminary data.</text>
</comment>
<dbReference type="Pfam" id="PF02656">
    <property type="entry name" value="DUF202"/>
    <property type="match status" value="1"/>
</dbReference>
<dbReference type="InterPro" id="IPR003807">
    <property type="entry name" value="DUF202"/>
</dbReference>
<feature type="transmembrane region" description="Helical" evidence="5">
    <location>
        <begin position="83"/>
        <end position="104"/>
    </location>
</feature>
<reference evidence="7 8" key="1">
    <citation type="journal article" date="2019" name="Int. J. Syst. Evol. Microbiol.">
        <title>The Global Catalogue of Microorganisms (GCM) 10K type strain sequencing project: providing services to taxonomists for standard genome sequencing and annotation.</title>
        <authorList>
            <consortium name="The Broad Institute Genomics Platform"/>
            <consortium name="The Broad Institute Genome Sequencing Center for Infectious Disease"/>
            <person name="Wu L."/>
            <person name="Ma J."/>
        </authorList>
    </citation>
    <scope>NUCLEOTIDE SEQUENCE [LARGE SCALE GENOMIC DNA]</scope>
    <source>
        <strain evidence="7 8">JCM 9383</strain>
    </source>
</reference>
<evidence type="ECO:0000256" key="3">
    <source>
        <dbReference type="ARBA" id="ARBA00022989"/>
    </source>
</evidence>
<keyword evidence="2 5" id="KW-0812">Transmembrane</keyword>
<dbReference type="EMBL" id="BAAAUX010000012">
    <property type="protein sequence ID" value="GAA2790175.1"/>
    <property type="molecule type" value="Genomic_DNA"/>
</dbReference>
<dbReference type="Proteomes" id="UP001500979">
    <property type="component" value="Unassembled WGS sequence"/>
</dbReference>
<dbReference type="RefSeq" id="WP_344679877.1">
    <property type="nucleotide sequence ID" value="NZ_BAAAUX010000012.1"/>
</dbReference>
<evidence type="ECO:0000256" key="1">
    <source>
        <dbReference type="ARBA" id="ARBA00004127"/>
    </source>
</evidence>
<gene>
    <name evidence="7" type="ORF">GCM10010470_26060</name>
</gene>
<evidence type="ECO:0000259" key="6">
    <source>
        <dbReference type="Pfam" id="PF02656"/>
    </source>
</evidence>
<name>A0ABN3VD39_9PSEU</name>
<keyword evidence="4 5" id="KW-0472">Membrane</keyword>
<organism evidence="7 8">
    <name type="scientific">Saccharopolyspora taberi</name>
    <dbReference type="NCBI Taxonomy" id="60895"/>
    <lineage>
        <taxon>Bacteria</taxon>
        <taxon>Bacillati</taxon>
        <taxon>Actinomycetota</taxon>
        <taxon>Actinomycetes</taxon>
        <taxon>Pseudonocardiales</taxon>
        <taxon>Pseudonocardiaceae</taxon>
        <taxon>Saccharopolyspora</taxon>
    </lineage>
</organism>
<feature type="transmembrane region" description="Helical" evidence="5">
    <location>
        <begin position="43"/>
        <end position="63"/>
    </location>
</feature>
<evidence type="ECO:0000313" key="7">
    <source>
        <dbReference type="EMBL" id="GAA2790175.1"/>
    </source>
</evidence>
<accession>A0ABN3VD39</accession>
<evidence type="ECO:0000256" key="4">
    <source>
        <dbReference type="ARBA" id="ARBA00023136"/>
    </source>
</evidence>
<evidence type="ECO:0000256" key="5">
    <source>
        <dbReference type="SAM" id="Phobius"/>
    </source>
</evidence>
<sequence length="106" mass="11520">MPGPWDPGLQVERTTLAWLRTTLAFVVGLIVLIRLILHHSVLAGIACAVLTLPLAVVIAWFTWRRHQRTERCLRAEHPLPAAVLPAAVALLAILGGCTGIVYVLTV</sequence>
<comment type="subcellular location">
    <subcellularLocation>
        <location evidence="1">Endomembrane system</location>
        <topology evidence="1">Multi-pass membrane protein</topology>
    </subcellularLocation>
</comment>
<keyword evidence="8" id="KW-1185">Reference proteome</keyword>
<evidence type="ECO:0000256" key="2">
    <source>
        <dbReference type="ARBA" id="ARBA00022692"/>
    </source>
</evidence>